<evidence type="ECO:0000313" key="5">
    <source>
        <dbReference type="EMBL" id="QOS40476.1"/>
    </source>
</evidence>
<evidence type="ECO:0000256" key="1">
    <source>
        <dbReference type="ARBA" id="ARBA00022679"/>
    </source>
</evidence>
<dbReference type="PANTHER" id="PTHR42866">
    <property type="entry name" value="3-DEOXY-MANNO-OCTULOSONATE CYTIDYLYLTRANSFERASE"/>
    <property type="match status" value="1"/>
</dbReference>
<keyword evidence="6" id="KW-1185">Reference proteome</keyword>
<dbReference type="CDD" id="cd02517">
    <property type="entry name" value="CMP-KDO-Synthetase"/>
    <property type="match status" value="1"/>
</dbReference>
<dbReference type="EMBL" id="CP031517">
    <property type="protein sequence ID" value="QOS40476.1"/>
    <property type="molecule type" value="Genomic_DNA"/>
</dbReference>
<dbReference type="EC" id="2.7.7.38" evidence="4"/>
<dbReference type="GO" id="GO:0005829">
    <property type="term" value="C:cytosol"/>
    <property type="evidence" value="ECO:0007669"/>
    <property type="project" value="TreeGrafter"/>
</dbReference>
<dbReference type="InterPro" id="IPR003329">
    <property type="entry name" value="Cytidylyl_trans"/>
</dbReference>
<dbReference type="SUPFAM" id="SSF53448">
    <property type="entry name" value="Nucleotide-diphospho-sugar transferases"/>
    <property type="match status" value="1"/>
</dbReference>
<dbReference type="InterPro" id="IPR029044">
    <property type="entry name" value="Nucleotide-diphossugar_trans"/>
</dbReference>
<name>A0A840S816_9SPIR</name>
<dbReference type="AlphaFoldDB" id="A0A840S816"/>
<dbReference type="EMBL" id="JACHFR010000001">
    <property type="protein sequence ID" value="MBB5217797.1"/>
    <property type="molecule type" value="Genomic_DNA"/>
</dbReference>
<keyword evidence="2 4" id="KW-0548">Nucleotidyltransferase</keyword>
<dbReference type="GO" id="GO:0008690">
    <property type="term" value="F:3-deoxy-manno-octulosonate cytidylyltransferase activity"/>
    <property type="evidence" value="ECO:0007669"/>
    <property type="project" value="UniProtKB-EC"/>
</dbReference>
<dbReference type="Pfam" id="PF02348">
    <property type="entry name" value="CTP_transf_3"/>
    <property type="match status" value="1"/>
</dbReference>
<protein>
    <submittedName>
        <fullName evidence="4 5">3-deoxy-manno-octulosonate cytidylyltransferase</fullName>
        <ecNumber evidence="4">2.7.7.38</ecNumber>
    </submittedName>
</protein>
<reference evidence="5 7" key="1">
    <citation type="submission" date="2018-08" db="EMBL/GenBank/DDBJ databases">
        <title>The first complete genome of Treponema rectale (CHPAT), a commensal spirochete of the bovine rectum.</title>
        <authorList>
            <person name="Staton G.J."/>
            <person name="Clegg S.R."/>
            <person name="Carter S.D."/>
            <person name="Radford A.D."/>
            <person name="Darby A."/>
            <person name="Hall N."/>
            <person name="Birtles R.J."/>
            <person name="Evans N.J."/>
        </authorList>
    </citation>
    <scope>NUCLEOTIDE SEQUENCE [LARGE SCALE GENOMIC DNA]</scope>
    <source>
        <strain evidence="5 7">CHPA</strain>
    </source>
</reference>
<keyword evidence="3" id="KW-0448">Lipopolysaccharide biosynthesis</keyword>
<reference evidence="4 6" key="2">
    <citation type="submission" date="2020-08" db="EMBL/GenBank/DDBJ databases">
        <title>Genomic Encyclopedia of Type Strains, Phase IV (KMG-IV): sequencing the most valuable type-strain genomes for metagenomic binning, comparative biology and taxonomic classification.</title>
        <authorList>
            <person name="Goeker M."/>
        </authorList>
    </citation>
    <scope>NUCLEOTIDE SEQUENCE [LARGE SCALE GENOMIC DNA]</scope>
    <source>
        <strain evidence="4 6">DSM 103679</strain>
    </source>
</reference>
<proteinExistence type="predicted"/>
<dbReference type="Proteomes" id="UP000578697">
    <property type="component" value="Unassembled WGS sequence"/>
</dbReference>
<accession>A0A840S816</accession>
<dbReference type="KEGG" id="trc:DYE49_08400"/>
<evidence type="ECO:0000256" key="3">
    <source>
        <dbReference type="ARBA" id="ARBA00022985"/>
    </source>
</evidence>
<evidence type="ECO:0000313" key="7">
    <source>
        <dbReference type="Proteomes" id="UP000593591"/>
    </source>
</evidence>
<dbReference type="NCBIfam" id="NF003952">
    <property type="entry name" value="PRK05450.1-5"/>
    <property type="match status" value="1"/>
</dbReference>
<organism evidence="4 6">
    <name type="scientific">Treponema rectale</name>
    <dbReference type="NCBI Taxonomy" id="744512"/>
    <lineage>
        <taxon>Bacteria</taxon>
        <taxon>Pseudomonadati</taxon>
        <taxon>Spirochaetota</taxon>
        <taxon>Spirochaetia</taxon>
        <taxon>Spirochaetales</taxon>
        <taxon>Treponemataceae</taxon>
        <taxon>Treponema</taxon>
    </lineage>
</organism>
<evidence type="ECO:0000256" key="2">
    <source>
        <dbReference type="ARBA" id="ARBA00022695"/>
    </source>
</evidence>
<keyword evidence="1 4" id="KW-0808">Transferase</keyword>
<gene>
    <name evidence="5" type="ORF">DYE49_08400</name>
    <name evidence="4" type="ORF">HNP77_000141</name>
</gene>
<dbReference type="Gene3D" id="3.90.550.10">
    <property type="entry name" value="Spore Coat Polysaccharide Biosynthesis Protein SpsA, Chain A"/>
    <property type="match status" value="1"/>
</dbReference>
<dbReference type="GO" id="GO:0009103">
    <property type="term" value="P:lipopolysaccharide biosynthetic process"/>
    <property type="evidence" value="ECO:0007669"/>
    <property type="project" value="UniProtKB-KW"/>
</dbReference>
<sequence length="246" mass="28230">MKITAVIPARYASSRLPGKPLKDICGKPMIWWVYNQVKSTSLFDSVICAIDDDRIKDICEKYNLDYIMTKSDHPDHIARIHEVSEKIVSDFYICINGDEPLISKECIAPVIPNKCEEKPFFNGAFRILTDPAETIDFAKIKLVISDQTGKCLYMSRTPVPYPRGSLFFNYKKYVGVECFNKAALDFFVSHPMGDLEKIEDIDHLRFLENGIDLHFNEVKSDSISVDTPKDLEKVRTIMAKRLHQEE</sequence>
<evidence type="ECO:0000313" key="6">
    <source>
        <dbReference type="Proteomes" id="UP000578697"/>
    </source>
</evidence>
<evidence type="ECO:0000313" key="4">
    <source>
        <dbReference type="EMBL" id="MBB5217797.1"/>
    </source>
</evidence>
<dbReference type="Proteomes" id="UP000593591">
    <property type="component" value="Chromosome"/>
</dbReference>
<dbReference type="InterPro" id="IPR004528">
    <property type="entry name" value="KdsB"/>
</dbReference>
<dbReference type="PANTHER" id="PTHR42866:SF2">
    <property type="entry name" value="3-DEOXY-MANNO-OCTULOSONATE CYTIDYLYLTRANSFERASE, MITOCHONDRIAL"/>
    <property type="match status" value="1"/>
</dbReference>
<dbReference type="RefSeq" id="WP_184651244.1">
    <property type="nucleotide sequence ID" value="NZ_JACHFR010000001.1"/>
</dbReference>